<evidence type="ECO:0000313" key="3">
    <source>
        <dbReference type="Proteomes" id="UP001500707"/>
    </source>
</evidence>
<dbReference type="EMBL" id="BAABCE010000025">
    <property type="protein sequence ID" value="GAA3588987.1"/>
    <property type="molecule type" value="Genomic_DNA"/>
</dbReference>
<accession>A0ABP6YSK5</accession>
<gene>
    <name evidence="2" type="ORF">GCM10022295_83190</name>
</gene>
<dbReference type="Proteomes" id="UP001500707">
    <property type="component" value="Unassembled WGS sequence"/>
</dbReference>
<feature type="region of interest" description="Disordered" evidence="1">
    <location>
        <begin position="67"/>
        <end position="90"/>
    </location>
</feature>
<name>A0ABP6YSK5_9ACTN</name>
<organism evidence="2 3">
    <name type="scientific">Streptomyces osmaniensis</name>
    <dbReference type="NCBI Taxonomy" id="593134"/>
    <lineage>
        <taxon>Bacteria</taxon>
        <taxon>Bacillati</taxon>
        <taxon>Actinomycetota</taxon>
        <taxon>Actinomycetes</taxon>
        <taxon>Kitasatosporales</taxon>
        <taxon>Streptomycetaceae</taxon>
        <taxon>Streptomyces</taxon>
    </lineage>
</organism>
<keyword evidence="3" id="KW-1185">Reference proteome</keyword>
<evidence type="ECO:0000313" key="2">
    <source>
        <dbReference type="EMBL" id="GAA3588987.1"/>
    </source>
</evidence>
<comment type="caution">
    <text evidence="2">The sequence shown here is derived from an EMBL/GenBank/DDBJ whole genome shotgun (WGS) entry which is preliminary data.</text>
</comment>
<sequence length="90" mass="9700">MALQDLAQRHAAGDAWLAGCAARPDLVRAAWDIEILAPIPSGAHWLVAEAKLRTQYNALTRIPKITAGRSLPTPRGTTCGGWSRSPQSRN</sequence>
<reference evidence="3" key="1">
    <citation type="journal article" date="2019" name="Int. J. Syst. Evol. Microbiol.">
        <title>The Global Catalogue of Microorganisms (GCM) 10K type strain sequencing project: providing services to taxonomists for standard genome sequencing and annotation.</title>
        <authorList>
            <consortium name="The Broad Institute Genomics Platform"/>
            <consortium name="The Broad Institute Genome Sequencing Center for Infectious Disease"/>
            <person name="Wu L."/>
            <person name="Ma J."/>
        </authorList>
    </citation>
    <scope>NUCLEOTIDE SEQUENCE [LARGE SCALE GENOMIC DNA]</scope>
    <source>
        <strain evidence="3">JCM 17656</strain>
    </source>
</reference>
<protein>
    <submittedName>
        <fullName evidence="2">Uncharacterized protein</fullName>
    </submittedName>
</protein>
<proteinExistence type="predicted"/>
<evidence type="ECO:0000256" key="1">
    <source>
        <dbReference type="SAM" id="MobiDB-lite"/>
    </source>
</evidence>